<dbReference type="Proteomes" id="UP001230504">
    <property type="component" value="Unassembled WGS sequence"/>
</dbReference>
<dbReference type="GeneID" id="85435069"/>
<evidence type="ECO:0000313" key="1">
    <source>
        <dbReference type="EMBL" id="KAK1594872.1"/>
    </source>
</evidence>
<protein>
    <submittedName>
        <fullName evidence="1">Uncharacterized protein</fullName>
    </submittedName>
</protein>
<dbReference type="EMBL" id="JAHLJV010000018">
    <property type="protein sequence ID" value="KAK1594872.1"/>
    <property type="molecule type" value="Genomic_DNA"/>
</dbReference>
<comment type="caution">
    <text evidence="1">The sequence shown here is derived from an EMBL/GenBank/DDBJ whole genome shotgun (WGS) entry which is preliminary data.</text>
</comment>
<gene>
    <name evidence="1" type="ORF">LY79DRAFT_128824</name>
</gene>
<accession>A0AAD8V5C5</accession>
<dbReference type="AlphaFoldDB" id="A0AAD8V5C5"/>
<evidence type="ECO:0000313" key="2">
    <source>
        <dbReference type="Proteomes" id="UP001230504"/>
    </source>
</evidence>
<proteinExistence type="predicted"/>
<name>A0AAD8V5C5_9PEZI</name>
<organism evidence="1 2">
    <name type="scientific">Colletotrichum navitas</name>
    <dbReference type="NCBI Taxonomy" id="681940"/>
    <lineage>
        <taxon>Eukaryota</taxon>
        <taxon>Fungi</taxon>
        <taxon>Dikarya</taxon>
        <taxon>Ascomycota</taxon>
        <taxon>Pezizomycotina</taxon>
        <taxon>Sordariomycetes</taxon>
        <taxon>Hypocreomycetidae</taxon>
        <taxon>Glomerellales</taxon>
        <taxon>Glomerellaceae</taxon>
        <taxon>Colletotrichum</taxon>
        <taxon>Colletotrichum graminicola species complex</taxon>
    </lineage>
</organism>
<dbReference type="RefSeq" id="XP_060415991.1">
    <property type="nucleotide sequence ID" value="XM_060550829.1"/>
</dbReference>
<reference evidence="1" key="1">
    <citation type="submission" date="2021-06" db="EMBL/GenBank/DDBJ databases">
        <title>Comparative genomics, transcriptomics and evolutionary studies reveal genomic signatures of adaptation to plant cell wall in hemibiotrophic fungi.</title>
        <authorList>
            <consortium name="DOE Joint Genome Institute"/>
            <person name="Baroncelli R."/>
            <person name="Diaz J.F."/>
            <person name="Benocci T."/>
            <person name="Peng M."/>
            <person name="Battaglia E."/>
            <person name="Haridas S."/>
            <person name="Andreopoulos W."/>
            <person name="Labutti K."/>
            <person name="Pangilinan J."/>
            <person name="Floch G.L."/>
            <person name="Makela M.R."/>
            <person name="Henrissat B."/>
            <person name="Grigoriev I.V."/>
            <person name="Crouch J.A."/>
            <person name="De Vries R.P."/>
            <person name="Sukno S.A."/>
            <person name="Thon M.R."/>
        </authorList>
    </citation>
    <scope>NUCLEOTIDE SEQUENCE</scope>
    <source>
        <strain evidence="1">CBS 125086</strain>
    </source>
</reference>
<sequence length="177" mass="19024">MRSIRVSLPGSVTTFGRILNKSSLALSCLQRDTQASLSQGLTRVARSFLVGQNRVFFTLPSSVCLLVGLGRGKSRAVLWAPSQNASKTVKHSRDARPLSVHSSILSSLIAHAKAGPQTCQIGWPVWKGRQGERGIVACPWGGLNRLPVNEGLLTRLLVSAIDAVTRCLPYIANGLLQ</sequence>
<keyword evidence="2" id="KW-1185">Reference proteome</keyword>